<evidence type="ECO:0000313" key="1">
    <source>
        <dbReference type="EMBL" id="KAK4661542.1"/>
    </source>
</evidence>
<dbReference type="Proteomes" id="UP001326199">
    <property type="component" value="Unassembled WGS sequence"/>
</dbReference>
<protein>
    <submittedName>
        <fullName evidence="1">Uncharacterized protein</fullName>
    </submittedName>
</protein>
<dbReference type="GeneID" id="87926684"/>
<reference evidence="1 2" key="1">
    <citation type="journal article" date="2023" name="bioRxiv">
        <title>High-quality genome assemblies of four members of thePodospora anserinaspecies complex.</title>
        <authorList>
            <person name="Ament-Velasquez S.L."/>
            <person name="Vogan A.A."/>
            <person name="Wallerman O."/>
            <person name="Hartmann F."/>
            <person name="Gautier V."/>
            <person name="Silar P."/>
            <person name="Giraud T."/>
            <person name="Johannesson H."/>
        </authorList>
    </citation>
    <scope>NUCLEOTIDE SEQUENCE [LARGE SCALE GENOMIC DNA]</scope>
    <source>
        <strain evidence="1 2">CBS 411.78</strain>
    </source>
</reference>
<evidence type="ECO:0000313" key="2">
    <source>
        <dbReference type="Proteomes" id="UP001326199"/>
    </source>
</evidence>
<organism evidence="1 2">
    <name type="scientific">Podospora pseudopauciseta</name>
    <dbReference type="NCBI Taxonomy" id="2093780"/>
    <lineage>
        <taxon>Eukaryota</taxon>
        <taxon>Fungi</taxon>
        <taxon>Dikarya</taxon>
        <taxon>Ascomycota</taxon>
        <taxon>Pezizomycotina</taxon>
        <taxon>Sordariomycetes</taxon>
        <taxon>Sordariomycetidae</taxon>
        <taxon>Sordariales</taxon>
        <taxon>Podosporaceae</taxon>
        <taxon>Podospora</taxon>
    </lineage>
</organism>
<name>A0ABR0H0P4_9PEZI</name>
<accession>A0ABR0H0P4</accession>
<keyword evidence="2" id="KW-1185">Reference proteome</keyword>
<dbReference type="EMBL" id="JAFFHB010000009">
    <property type="protein sequence ID" value="KAK4661542.1"/>
    <property type="molecule type" value="Genomic_DNA"/>
</dbReference>
<comment type="caution">
    <text evidence="1">The sequence shown here is derived from an EMBL/GenBank/DDBJ whole genome shotgun (WGS) entry which is preliminary data.</text>
</comment>
<sequence>MRLQFESVVAIRVHPGCLFNNNPANSAITCGSSVIARTLRTLRFQLRPGRRSLLPAITDCHRGCCRREK</sequence>
<dbReference type="RefSeq" id="XP_062761508.1">
    <property type="nucleotide sequence ID" value="XM_062906433.1"/>
</dbReference>
<proteinExistence type="predicted"/>
<gene>
    <name evidence="1" type="ORF">QC763_0104120</name>
</gene>